<comment type="similarity">
    <text evidence="1">Belongs to the HicA mRNA interferase family.</text>
</comment>
<dbReference type="SUPFAM" id="SSF54786">
    <property type="entry name" value="YcfA/nrd intein domain"/>
    <property type="match status" value="1"/>
</dbReference>
<evidence type="ECO:0000256" key="6">
    <source>
        <dbReference type="ARBA" id="ARBA00022884"/>
    </source>
</evidence>
<protein>
    <recommendedName>
        <fullName evidence="10">Type II toxin-antitoxin system HicA family toxin</fullName>
    </recommendedName>
</protein>
<keyword evidence="5" id="KW-0378">Hydrolase</keyword>
<dbReference type="Proteomes" id="UP001142317">
    <property type="component" value="Unassembled WGS sequence"/>
</dbReference>
<dbReference type="GO" id="GO:0003729">
    <property type="term" value="F:mRNA binding"/>
    <property type="evidence" value="ECO:0007669"/>
    <property type="project" value="InterPro"/>
</dbReference>
<proteinExistence type="inferred from homology"/>
<dbReference type="Gene3D" id="3.30.920.30">
    <property type="entry name" value="Hypothetical protein"/>
    <property type="match status" value="1"/>
</dbReference>
<gene>
    <name evidence="8" type="ORF">GCM10017586_12740</name>
</gene>
<dbReference type="Pfam" id="PF07927">
    <property type="entry name" value="HicA_toxin"/>
    <property type="match status" value="1"/>
</dbReference>
<evidence type="ECO:0000256" key="4">
    <source>
        <dbReference type="ARBA" id="ARBA00022759"/>
    </source>
</evidence>
<sequence>MTKRQKHRDVAKFLRSKGWEHVRTKGSHETWKSPDGAMTLVVAAHGGEVSAGIVRQIQNVFDDTPSTWN</sequence>
<keyword evidence="9" id="KW-1185">Reference proteome</keyword>
<evidence type="ECO:0000256" key="7">
    <source>
        <dbReference type="ARBA" id="ARBA00023016"/>
    </source>
</evidence>
<keyword evidence="7" id="KW-0346">Stress response</keyword>
<keyword evidence="6" id="KW-0694">RNA-binding</keyword>
<evidence type="ECO:0000256" key="5">
    <source>
        <dbReference type="ARBA" id="ARBA00022801"/>
    </source>
</evidence>
<dbReference type="AlphaFoldDB" id="A0A9W6M3A6"/>
<evidence type="ECO:0000313" key="9">
    <source>
        <dbReference type="Proteomes" id="UP001142317"/>
    </source>
</evidence>
<evidence type="ECO:0008006" key="10">
    <source>
        <dbReference type="Google" id="ProtNLM"/>
    </source>
</evidence>
<comment type="caution">
    <text evidence="8">The sequence shown here is derived from an EMBL/GenBank/DDBJ whole genome shotgun (WGS) entry which is preliminary data.</text>
</comment>
<evidence type="ECO:0000256" key="2">
    <source>
        <dbReference type="ARBA" id="ARBA00022649"/>
    </source>
</evidence>
<organism evidence="8 9">
    <name type="scientific">Microbacterium imperiale</name>
    <dbReference type="NCBI Taxonomy" id="33884"/>
    <lineage>
        <taxon>Bacteria</taxon>
        <taxon>Bacillati</taxon>
        <taxon>Actinomycetota</taxon>
        <taxon>Actinomycetes</taxon>
        <taxon>Micrococcales</taxon>
        <taxon>Microbacteriaceae</taxon>
        <taxon>Microbacterium</taxon>
    </lineage>
</organism>
<evidence type="ECO:0000256" key="3">
    <source>
        <dbReference type="ARBA" id="ARBA00022722"/>
    </source>
</evidence>
<dbReference type="InterPro" id="IPR012933">
    <property type="entry name" value="HicA_mRNA_interferase"/>
</dbReference>
<dbReference type="InterPro" id="IPR038570">
    <property type="entry name" value="HicA_sf"/>
</dbReference>
<keyword evidence="4" id="KW-0255">Endonuclease</keyword>
<dbReference type="RefSeq" id="WP_114587669.1">
    <property type="nucleotide sequence ID" value="NZ_BSEO01000004.1"/>
</dbReference>
<dbReference type="GO" id="GO:0004519">
    <property type="term" value="F:endonuclease activity"/>
    <property type="evidence" value="ECO:0007669"/>
    <property type="project" value="UniProtKB-KW"/>
</dbReference>
<evidence type="ECO:0000256" key="1">
    <source>
        <dbReference type="ARBA" id="ARBA00006620"/>
    </source>
</evidence>
<reference evidence="8" key="2">
    <citation type="submission" date="2023-01" db="EMBL/GenBank/DDBJ databases">
        <authorList>
            <person name="Sun Q."/>
            <person name="Evtushenko L."/>
        </authorList>
    </citation>
    <scope>NUCLEOTIDE SEQUENCE</scope>
    <source>
        <strain evidence="8">VKM Ac-1447</strain>
    </source>
</reference>
<name>A0A9W6M3A6_9MICO</name>
<dbReference type="GO" id="GO:0016787">
    <property type="term" value="F:hydrolase activity"/>
    <property type="evidence" value="ECO:0007669"/>
    <property type="project" value="UniProtKB-KW"/>
</dbReference>
<reference evidence="8" key="1">
    <citation type="journal article" date="2014" name="Int. J. Syst. Evol. Microbiol.">
        <title>Complete genome sequence of Corynebacterium casei LMG S-19264T (=DSM 44701T), isolated from a smear-ripened cheese.</title>
        <authorList>
            <consortium name="US DOE Joint Genome Institute (JGI-PGF)"/>
            <person name="Walter F."/>
            <person name="Albersmeier A."/>
            <person name="Kalinowski J."/>
            <person name="Ruckert C."/>
        </authorList>
    </citation>
    <scope>NUCLEOTIDE SEQUENCE</scope>
    <source>
        <strain evidence="8">VKM Ac-1447</strain>
    </source>
</reference>
<dbReference type="EMBL" id="BSEO01000004">
    <property type="protein sequence ID" value="GLJ79592.1"/>
    <property type="molecule type" value="Genomic_DNA"/>
</dbReference>
<evidence type="ECO:0000313" key="8">
    <source>
        <dbReference type="EMBL" id="GLJ79592.1"/>
    </source>
</evidence>
<keyword evidence="2" id="KW-1277">Toxin-antitoxin system</keyword>
<accession>A0A9W6M3A6</accession>
<keyword evidence="3" id="KW-0540">Nuclease</keyword>